<dbReference type="AlphaFoldDB" id="A0A4Z0L888"/>
<organism evidence="2 3">
    <name type="scientific">Flavobacterium humi</name>
    <dbReference type="NCBI Taxonomy" id="2562683"/>
    <lineage>
        <taxon>Bacteria</taxon>
        <taxon>Pseudomonadati</taxon>
        <taxon>Bacteroidota</taxon>
        <taxon>Flavobacteriia</taxon>
        <taxon>Flavobacteriales</taxon>
        <taxon>Flavobacteriaceae</taxon>
        <taxon>Flavobacterium</taxon>
    </lineage>
</organism>
<name>A0A4Z0L888_9FLAO</name>
<comment type="caution">
    <text evidence="2">The sequence shown here is derived from an EMBL/GenBank/DDBJ whole genome shotgun (WGS) entry which is preliminary data.</text>
</comment>
<dbReference type="OrthoDB" id="677537at2"/>
<dbReference type="EMBL" id="SRLH01000003">
    <property type="protein sequence ID" value="TGD58743.1"/>
    <property type="molecule type" value="Genomic_DNA"/>
</dbReference>
<keyword evidence="1" id="KW-1133">Transmembrane helix</keyword>
<accession>A0A4Z0L888</accession>
<gene>
    <name evidence="2" type="ORF">E4635_07455</name>
</gene>
<dbReference type="RefSeq" id="WP_135526003.1">
    <property type="nucleotide sequence ID" value="NZ_SRLH01000003.1"/>
</dbReference>
<feature type="transmembrane region" description="Helical" evidence="1">
    <location>
        <begin position="7"/>
        <end position="28"/>
    </location>
</feature>
<proteinExistence type="predicted"/>
<protein>
    <submittedName>
        <fullName evidence="2">Uncharacterized protein</fullName>
    </submittedName>
</protein>
<feature type="transmembrane region" description="Helical" evidence="1">
    <location>
        <begin position="40"/>
        <end position="58"/>
    </location>
</feature>
<keyword evidence="1" id="KW-0812">Transmembrane</keyword>
<evidence type="ECO:0000313" key="2">
    <source>
        <dbReference type="EMBL" id="TGD58743.1"/>
    </source>
</evidence>
<evidence type="ECO:0000256" key="1">
    <source>
        <dbReference type="SAM" id="Phobius"/>
    </source>
</evidence>
<sequence length="65" mass="6966">MNLKRIFGAILTLLGIGGLIYAAFLFSGNDGTTNQEIRNIIVYSVLGGLFFASGISLVRNTKDEA</sequence>
<dbReference type="Proteomes" id="UP000297407">
    <property type="component" value="Unassembled WGS sequence"/>
</dbReference>
<evidence type="ECO:0000313" key="3">
    <source>
        <dbReference type="Proteomes" id="UP000297407"/>
    </source>
</evidence>
<reference evidence="2 3" key="1">
    <citation type="submission" date="2019-04" db="EMBL/GenBank/DDBJ databases">
        <title>Flavobacterium sp. strain DS2-A Genome sequencing and assembly.</title>
        <authorList>
            <person name="Kim I."/>
        </authorList>
    </citation>
    <scope>NUCLEOTIDE SEQUENCE [LARGE SCALE GENOMIC DNA]</scope>
    <source>
        <strain evidence="2 3">DS2-A</strain>
    </source>
</reference>
<keyword evidence="1" id="KW-0472">Membrane</keyword>
<keyword evidence="3" id="KW-1185">Reference proteome</keyword>